<feature type="non-terminal residue" evidence="1">
    <location>
        <position position="456"/>
    </location>
</feature>
<gene>
    <name evidence="1" type="ORF">RFI_04387</name>
</gene>
<dbReference type="Proteomes" id="UP000023152">
    <property type="component" value="Unassembled WGS sequence"/>
</dbReference>
<dbReference type="EMBL" id="ASPP01003978">
    <property type="protein sequence ID" value="ETO32729.1"/>
    <property type="molecule type" value="Genomic_DNA"/>
</dbReference>
<feature type="non-terminal residue" evidence="1">
    <location>
        <position position="1"/>
    </location>
</feature>
<protein>
    <submittedName>
        <fullName evidence="1">Uncharacterized protein</fullName>
    </submittedName>
</protein>
<accession>X6P3R3</accession>
<reference evidence="1 2" key="1">
    <citation type="journal article" date="2013" name="Curr. Biol.">
        <title>The Genome of the Foraminiferan Reticulomyxa filosa.</title>
        <authorList>
            <person name="Glockner G."/>
            <person name="Hulsmann N."/>
            <person name="Schleicher M."/>
            <person name="Noegel A.A."/>
            <person name="Eichinger L."/>
            <person name="Gallinger C."/>
            <person name="Pawlowski J."/>
            <person name="Sierra R."/>
            <person name="Euteneuer U."/>
            <person name="Pillet L."/>
            <person name="Moustafa A."/>
            <person name="Platzer M."/>
            <person name="Groth M."/>
            <person name="Szafranski K."/>
            <person name="Schliwa M."/>
        </authorList>
    </citation>
    <scope>NUCLEOTIDE SEQUENCE [LARGE SCALE GENOMIC DNA]</scope>
</reference>
<sequence length="456" mass="53170">FFFFLFCLRLIYSSCLFRIRMIDNNSPWLYWSDFQVAPNFELLCNIFDIERKVATATIPASSQVIVIEEQSLRKSMAILNRMTGTSITNTRNTEILEHLIREVKDESSLHFAVTIVKDLNTQLAPFESDISDASIDITSKLDQLDATREQVYQALFVCTLWKEWDMRQWLSAKQFFVVISTLSKEKLAKQLCLSIQEILTHNLSVFDDDNGIASRDNMEKGLCCAFDKFMLIPCFNYLALSKRMTQQKEFVQNINFEADKLWTIDEKVLEEVIALDLRLRTAESPPDIFIENYLVILLQCCPQYTELTVQLLLDKANKNIKNQELTRILQLIWTKDEEDKKNEKTSLTWNILHFLLKDKKKRAYWIELLANSSIISDHNLFLKLLQDSLQGWLHGTEEKKGDAKNVPFHSKVIELVSSDTFAKAKSYHQCLIESVDERSRELWLTNKKWTSEEIGK</sequence>
<organism evidence="1 2">
    <name type="scientific">Reticulomyxa filosa</name>
    <dbReference type="NCBI Taxonomy" id="46433"/>
    <lineage>
        <taxon>Eukaryota</taxon>
        <taxon>Sar</taxon>
        <taxon>Rhizaria</taxon>
        <taxon>Retaria</taxon>
        <taxon>Foraminifera</taxon>
        <taxon>Monothalamids</taxon>
        <taxon>Reticulomyxidae</taxon>
        <taxon>Reticulomyxa</taxon>
    </lineage>
</organism>
<comment type="caution">
    <text evidence="1">The sequence shown here is derived from an EMBL/GenBank/DDBJ whole genome shotgun (WGS) entry which is preliminary data.</text>
</comment>
<evidence type="ECO:0000313" key="1">
    <source>
        <dbReference type="EMBL" id="ETO32729.1"/>
    </source>
</evidence>
<dbReference type="AlphaFoldDB" id="X6P3R3"/>
<keyword evidence="2" id="KW-1185">Reference proteome</keyword>
<proteinExistence type="predicted"/>
<evidence type="ECO:0000313" key="2">
    <source>
        <dbReference type="Proteomes" id="UP000023152"/>
    </source>
</evidence>
<name>X6P3R3_RETFI</name>